<dbReference type="AlphaFoldDB" id="A0AAV6ZM56"/>
<gene>
    <name evidence="1" type="ORF">GDO81_028387</name>
</gene>
<sequence length="75" mass="8409">MCTFLVASVMSLSRCFLIVAPSFISSPFMNTLCPIQAENRFDSGEKLFFRHSNKAVSIIHLLLSLNTMLISAFHI</sequence>
<protein>
    <recommendedName>
        <fullName evidence="3">Secreted protein</fullName>
    </recommendedName>
</protein>
<evidence type="ECO:0000313" key="1">
    <source>
        <dbReference type="EMBL" id="KAG8550121.1"/>
    </source>
</evidence>
<evidence type="ECO:0008006" key="3">
    <source>
        <dbReference type="Google" id="ProtNLM"/>
    </source>
</evidence>
<keyword evidence="2" id="KW-1185">Reference proteome</keyword>
<accession>A0AAV6ZM56</accession>
<organism evidence="1 2">
    <name type="scientific">Engystomops pustulosus</name>
    <name type="common">Tungara frog</name>
    <name type="synonym">Physalaemus pustulosus</name>
    <dbReference type="NCBI Taxonomy" id="76066"/>
    <lineage>
        <taxon>Eukaryota</taxon>
        <taxon>Metazoa</taxon>
        <taxon>Chordata</taxon>
        <taxon>Craniata</taxon>
        <taxon>Vertebrata</taxon>
        <taxon>Euteleostomi</taxon>
        <taxon>Amphibia</taxon>
        <taxon>Batrachia</taxon>
        <taxon>Anura</taxon>
        <taxon>Neobatrachia</taxon>
        <taxon>Hyloidea</taxon>
        <taxon>Leptodactylidae</taxon>
        <taxon>Leiuperinae</taxon>
        <taxon>Engystomops</taxon>
    </lineage>
</organism>
<proteinExistence type="predicted"/>
<dbReference type="Proteomes" id="UP000824782">
    <property type="component" value="Unassembled WGS sequence"/>
</dbReference>
<evidence type="ECO:0000313" key="2">
    <source>
        <dbReference type="Proteomes" id="UP000824782"/>
    </source>
</evidence>
<comment type="caution">
    <text evidence="1">The sequence shown here is derived from an EMBL/GenBank/DDBJ whole genome shotgun (WGS) entry which is preliminary data.</text>
</comment>
<reference evidence="1" key="1">
    <citation type="thesis" date="2020" institute="ProQuest LLC" country="789 East Eisenhower Parkway, Ann Arbor, MI, USA">
        <title>Comparative Genomics and Chromosome Evolution.</title>
        <authorList>
            <person name="Mudd A.B."/>
        </authorList>
    </citation>
    <scope>NUCLEOTIDE SEQUENCE</scope>
    <source>
        <strain evidence="1">237g6f4</strain>
        <tissue evidence="1">Blood</tissue>
    </source>
</reference>
<name>A0AAV6ZM56_ENGPU</name>
<dbReference type="EMBL" id="WNYA01000083">
    <property type="protein sequence ID" value="KAG8550121.1"/>
    <property type="molecule type" value="Genomic_DNA"/>
</dbReference>